<protein>
    <recommendedName>
        <fullName evidence="12">2-amino-3-ketobutyrate coenzyme A ligase</fullName>
        <shortName evidence="12">AKB ligase</shortName>
        <ecNumber evidence="12">2.3.1.29</ecNumber>
    </recommendedName>
    <alternativeName>
        <fullName evidence="12">Glycine acetyltransferase</fullName>
    </alternativeName>
</protein>
<evidence type="ECO:0000256" key="7">
    <source>
        <dbReference type="ARBA" id="ARBA00022919"/>
    </source>
</evidence>
<keyword evidence="6 12" id="KW-0663">Pyridoxal phosphate</keyword>
<evidence type="ECO:0000256" key="3">
    <source>
        <dbReference type="ARBA" id="ARBA00004991"/>
    </source>
</evidence>
<dbReference type="InterPro" id="IPR015422">
    <property type="entry name" value="PyrdxlP-dep_Trfase_small"/>
</dbReference>
<evidence type="ECO:0000256" key="4">
    <source>
        <dbReference type="ARBA" id="ARBA00010008"/>
    </source>
</evidence>
<dbReference type="FunFam" id="3.40.640.10:FF:000006">
    <property type="entry name" value="5-aminolevulinate synthase, mitochondrial"/>
    <property type="match status" value="1"/>
</dbReference>
<dbReference type="Pfam" id="PF00155">
    <property type="entry name" value="Aminotran_1_2"/>
    <property type="match status" value="1"/>
</dbReference>
<dbReference type="AlphaFoldDB" id="A0A1T5E110"/>
<feature type="modified residue" description="N6-(pyridoxal phosphate)lysine" evidence="12">
    <location>
        <position position="242"/>
    </location>
</feature>
<dbReference type="PANTHER" id="PTHR13693:SF103">
    <property type="entry name" value="AMINOTRANSFERASE CLASS I_CLASSII DOMAIN-CONTAINING PROTEIN"/>
    <property type="match status" value="1"/>
</dbReference>
<evidence type="ECO:0000256" key="8">
    <source>
        <dbReference type="ARBA" id="ARBA00023098"/>
    </source>
</evidence>
<comment type="pathway">
    <text evidence="3">Sphingolipid metabolism.</text>
</comment>
<feature type="binding site" description="in other chain" evidence="12">
    <location>
        <begin position="111"/>
        <end position="112"/>
    </location>
    <ligand>
        <name>pyridoxal 5'-phosphate</name>
        <dbReference type="ChEBI" id="CHEBI:597326"/>
        <note>ligand shared between dimeric partners</note>
    </ligand>
</feature>
<dbReference type="GO" id="GO:0030148">
    <property type="term" value="P:sphingolipid biosynthetic process"/>
    <property type="evidence" value="ECO:0007669"/>
    <property type="project" value="UniProtKB-ARBA"/>
</dbReference>
<evidence type="ECO:0000256" key="11">
    <source>
        <dbReference type="ARBA" id="ARBA00055827"/>
    </source>
</evidence>
<evidence type="ECO:0000256" key="10">
    <source>
        <dbReference type="ARBA" id="ARBA00047854"/>
    </source>
</evidence>
<dbReference type="NCBIfam" id="NF005394">
    <property type="entry name" value="PRK06939.1"/>
    <property type="match status" value="1"/>
</dbReference>
<dbReference type="InterPro" id="IPR011282">
    <property type="entry name" value="2am3keto_CoA_ligase"/>
</dbReference>
<accession>A0A1T5E110</accession>
<evidence type="ECO:0000313" key="14">
    <source>
        <dbReference type="EMBL" id="SKB77413.1"/>
    </source>
</evidence>
<dbReference type="CDD" id="cd06454">
    <property type="entry name" value="KBL_like"/>
    <property type="match status" value="1"/>
</dbReference>
<evidence type="ECO:0000256" key="1">
    <source>
        <dbReference type="ARBA" id="ARBA00004746"/>
    </source>
</evidence>
<dbReference type="InterPro" id="IPR004839">
    <property type="entry name" value="Aminotransferase_I/II_large"/>
</dbReference>
<proteinExistence type="inferred from homology"/>
<evidence type="ECO:0000256" key="9">
    <source>
        <dbReference type="ARBA" id="ARBA00023315"/>
    </source>
</evidence>
<comment type="similarity">
    <text evidence="4">Belongs to the class-II pyridoxal-phosphate-dependent aminotransferase family. BioF subfamily.</text>
</comment>
<evidence type="ECO:0000313" key="15">
    <source>
        <dbReference type="Proteomes" id="UP000191055"/>
    </source>
</evidence>
<comment type="pathway">
    <text evidence="12">Amino-acid degradation; L-threonine degradation via oxydo-reductase pathway; glycine from L-threonine: step 2/2.</text>
</comment>
<dbReference type="GO" id="GO:0016874">
    <property type="term" value="F:ligase activity"/>
    <property type="evidence" value="ECO:0007669"/>
    <property type="project" value="UniProtKB-KW"/>
</dbReference>
<keyword evidence="7" id="KW-0746">Sphingolipid metabolism</keyword>
<gene>
    <name evidence="12" type="primary">kbl</name>
    <name evidence="14" type="ORF">SAMN03080601_01179</name>
</gene>
<dbReference type="SUPFAM" id="SSF53383">
    <property type="entry name" value="PLP-dependent transferases"/>
    <property type="match status" value="1"/>
</dbReference>
<keyword evidence="5 12" id="KW-0808">Transferase</keyword>
<dbReference type="RefSeq" id="WP_079556946.1">
    <property type="nucleotide sequence ID" value="NZ_CP021904.1"/>
</dbReference>
<dbReference type="FunFam" id="3.90.1150.10:FF:000004">
    <property type="entry name" value="2-amino-3-ketobutyrate coenzyme A ligase"/>
    <property type="match status" value="1"/>
</dbReference>
<dbReference type="InterPro" id="IPR050087">
    <property type="entry name" value="AON_synthase_class-II"/>
</dbReference>
<comment type="subunit">
    <text evidence="12">Homodimer.</text>
</comment>
<feature type="binding site" evidence="12">
    <location>
        <begin position="272"/>
        <end position="273"/>
    </location>
    <ligand>
        <name>pyridoxal 5'-phosphate</name>
        <dbReference type="ChEBI" id="CHEBI:597326"/>
        <note>ligand shared between dimeric partners</note>
    </ligand>
</feature>
<comment type="function">
    <text evidence="11">Involved in de novo bacterial ceramide synthesis. Catalyzes the condensation of L-serine with palmitoyl-CoA (hexadecanoyl-CoA) to produce 3-oxosphinganine. Also capable of using alanine as substrate leading to the formation of 1-deoxysphinganine (1-deoxySa). Contributes to the levels of endogenous sphingolipids in its host.</text>
</comment>
<comment type="pathway">
    <text evidence="1">Cofactor biosynthesis; biotin biosynthesis.</text>
</comment>
<dbReference type="KEGG" id="asx:CDL62_08265"/>
<organism evidence="14 15">
    <name type="scientific">Alkalitalea saponilacus</name>
    <dbReference type="NCBI Taxonomy" id="889453"/>
    <lineage>
        <taxon>Bacteria</taxon>
        <taxon>Pseudomonadati</taxon>
        <taxon>Bacteroidota</taxon>
        <taxon>Bacteroidia</taxon>
        <taxon>Marinilabiliales</taxon>
        <taxon>Marinilabiliaceae</taxon>
        <taxon>Alkalitalea</taxon>
    </lineage>
</organism>
<dbReference type="GO" id="GO:0005737">
    <property type="term" value="C:cytoplasm"/>
    <property type="evidence" value="ECO:0007669"/>
    <property type="project" value="UniProtKB-ARBA"/>
</dbReference>
<dbReference type="NCBIfam" id="TIGR01822">
    <property type="entry name" value="2am3keto_CoA"/>
    <property type="match status" value="1"/>
</dbReference>
<dbReference type="GO" id="GO:0004758">
    <property type="term" value="F:serine C-palmitoyltransferase activity"/>
    <property type="evidence" value="ECO:0007669"/>
    <property type="project" value="UniProtKB-EC"/>
</dbReference>
<evidence type="ECO:0000256" key="2">
    <source>
        <dbReference type="ARBA" id="ARBA00004760"/>
    </source>
</evidence>
<dbReference type="EC" id="2.3.1.29" evidence="12"/>
<reference evidence="15" key="1">
    <citation type="submission" date="2017-02" db="EMBL/GenBank/DDBJ databases">
        <authorList>
            <person name="Varghese N."/>
            <person name="Submissions S."/>
        </authorList>
    </citation>
    <scope>NUCLEOTIDE SEQUENCE [LARGE SCALE GENOMIC DNA]</scope>
    <source>
        <strain evidence="15">DSM 24412</strain>
    </source>
</reference>
<dbReference type="Gene3D" id="3.40.640.10">
    <property type="entry name" value="Type I PLP-dependent aspartate aminotransferase-like (Major domain)"/>
    <property type="match status" value="1"/>
</dbReference>
<dbReference type="PANTHER" id="PTHR13693">
    <property type="entry name" value="CLASS II AMINOTRANSFERASE/8-AMINO-7-OXONONANOATE SYNTHASE"/>
    <property type="match status" value="1"/>
</dbReference>
<dbReference type="OrthoDB" id="9807157at2"/>
<dbReference type="HAMAP" id="MF_00985">
    <property type="entry name" value="2am3keto_CoA_ligase"/>
    <property type="match status" value="1"/>
</dbReference>
<evidence type="ECO:0000256" key="12">
    <source>
        <dbReference type="HAMAP-Rule" id="MF_00985"/>
    </source>
</evidence>
<dbReference type="GO" id="GO:0019518">
    <property type="term" value="P:L-threonine catabolic process to glycine"/>
    <property type="evidence" value="ECO:0007669"/>
    <property type="project" value="UniProtKB-UniRule"/>
</dbReference>
<comment type="catalytic activity">
    <reaction evidence="10">
        <text>L-serine + hexadecanoyl-CoA + H(+) = 3-oxosphinganine + CO2 + CoA</text>
        <dbReference type="Rhea" id="RHEA:14761"/>
        <dbReference type="ChEBI" id="CHEBI:15378"/>
        <dbReference type="ChEBI" id="CHEBI:16526"/>
        <dbReference type="ChEBI" id="CHEBI:33384"/>
        <dbReference type="ChEBI" id="CHEBI:57287"/>
        <dbReference type="ChEBI" id="CHEBI:57379"/>
        <dbReference type="ChEBI" id="CHEBI:58299"/>
        <dbReference type="EC" id="2.3.1.50"/>
    </reaction>
    <physiologicalReaction direction="left-to-right" evidence="10">
        <dbReference type="Rhea" id="RHEA:14762"/>
    </physiologicalReaction>
</comment>
<dbReference type="GO" id="GO:0030170">
    <property type="term" value="F:pyridoxal phosphate binding"/>
    <property type="evidence" value="ECO:0007669"/>
    <property type="project" value="UniProtKB-UniRule"/>
</dbReference>
<feature type="domain" description="Aminotransferase class I/classII large" evidence="13">
    <location>
        <begin position="44"/>
        <end position="385"/>
    </location>
</feature>
<evidence type="ECO:0000259" key="13">
    <source>
        <dbReference type="Pfam" id="PF00155"/>
    </source>
</evidence>
<dbReference type="GO" id="GO:0016020">
    <property type="term" value="C:membrane"/>
    <property type="evidence" value="ECO:0007669"/>
    <property type="project" value="GOC"/>
</dbReference>
<feature type="binding site" description="in other chain" evidence="12">
    <location>
        <begin position="208"/>
        <end position="211"/>
    </location>
    <ligand>
        <name>pyridoxal 5'-phosphate</name>
        <dbReference type="ChEBI" id="CHEBI:597326"/>
        <note>ligand shared between dimeric partners</note>
    </ligand>
</feature>
<dbReference type="EMBL" id="FUYV01000005">
    <property type="protein sequence ID" value="SKB77413.1"/>
    <property type="molecule type" value="Genomic_DNA"/>
</dbReference>
<comment type="function">
    <text evidence="12">Catalyzes the cleavage of 2-amino-3-ketobutyrate to glycine and acetyl-CoA.</text>
</comment>
<dbReference type="Proteomes" id="UP000191055">
    <property type="component" value="Unassembled WGS sequence"/>
</dbReference>
<dbReference type="InterPro" id="IPR015421">
    <property type="entry name" value="PyrdxlP-dep_Trfase_major"/>
</dbReference>
<comment type="catalytic activity">
    <reaction evidence="12">
        <text>glycine + acetyl-CoA = (2S)-2-amino-3-oxobutanoate + CoA</text>
        <dbReference type="Rhea" id="RHEA:20736"/>
        <dbReference type="ChEBI" id="CHEBI:57287"/>
        <dbReference type="ChEBI" id="CHEBI:57288"/>
        <dbReference type="ChEBI" id="CHEBI:57305"/>
        <dbReference type="ChEBI" id="CHEBI:78948"/>
        <dbReference type="EC" id="2.3.1.29"/>
    </reaction>
</comment>
<dbReference type="InterPro" id="IPR015424">
    <property type="entry name" value="PyrdxlP-dep_Trfase"/>
</dbReference>
<dbReference type="STRING" id="889453.SAMN03080601_01179"/>
<evidence type="ECO:0000256" key="6">
    <source>
        <dbReference type="ARBA" id="ARBA00022898"/>
    </source>
</evidence>
<keyword evidence="8" id="KW-0443">Lipid metabolism</keyword>
<comment type="pathway">
    <text evidence="2">Lipid metabolism; sphingolipid metabolism.</text>
</comment>
<feature type="binding site" description="in other chain" evidence="12">
    <location>
        <begin position="239"/>
        <end position="242"/>
    </location>
    <ligand>
        <name>pyridoxal 5'-phosphate</name>
        <dbReference type="ChEBI" id="CHEBI:597326"/>
        <note>ligand shared between dimeric partners</note>
    </ligand>
</feature>
<keyword evidence="15" id="KW-1185">Reference proteome</keyword>
<feature type="binding site" evidence="12">
    <location>
        <position position="136"/>
    </location>
    <ligand>
        <name>substrate</name>
    </ligand>
</feature>
<name>A0A1T5E110_9BACT</name>
<dbReference type="UniPathway" id="UPA00046">
    <property type="reaction ID" value="UER00506"/>
</dbReference>
<dbReference type="GO" id="GO:0008890">
    <property type="term" value="F:glycine C-acetyltransferase activity"/>
    <property type="evidence" value="ECO:0007669"/>
    <property type="project" value="UniProtKB-UniRule"/>
</dbReference>
<comment type="cofactor">
    <cofactor evidence="12">
        <name>pyridoxal 5'-phosphate</name>
        <dbReference type="ChEBI" id="CHEBI:597326"/>
    </cofactor>
    <text evidence="12">Binds 1 pyridoxal phosphate per subunit.</text>
</comment>
<keyword evidence="9 12" id="KW-0012">Acyltransferase</keyword>
<dbReference type="Gene3D" id="3.90.1150.10">
    <property type="entry name" value="Aspartate Aminotransferase, domain 1"/>
    <property type="match status" value="1"/>
</dbReference>
<feature type="binding site" description="in other chain" evidence="12">
    <location>
        <position position="183"/>
    </location>
    <ligand>
        <name>pyridoxal 5'-phosphate</name>
        <dbReference type="ChEBI" id="CHEBI:597326"/>
        <note>ligand shared between dimeric partners</note>
    </ligand>
</feature>
<evidence type="ECO:0000256" key="5">
    <source>
        <dbReference type="ARBA" id="ARBA00022679"/>
    </source>
</evidence>
<sequence>MYGNIKNHLIKEVETIKSSGLYKTERIITSPQGAEISVQNGDSVLNFCANNYLGLSSHPRVVEAALKTLRSHGYGMSSVRFICGTQDIHKKLEEKIASFFKMEDTILYAACFDANGGVFEPLLTEEDAIISDELNHASIIDGVRLCKAVRYRYKHADMNDLEEQLKKSTSQRFRIIVTDGVFSMDGDIAPLKSICNLAEKYDALVMVDDSHAAGFIGKTGRGTHEYHDVMDRVDIITGTLGKALGGAMGGYTTGKKEIIEMLRQKSRPYLFSNSLAPVIAGASLEVFNMLEQDTSLRDRLMENAHYFKEKIVEAGFDIKPTDSAIVALMLYDAKLSQEFAAELLKEGIYVTGFYYPVVPKSQARIRIQLSAAHSREQLDKAVEAFIKIGKSLSII</sequence>
<feature type="binding site" evidence="12">
    <location>
        <position position="366"/>
    </location>
    <ligand>
        <name>substrate</name>
    </ligand>
</feature>
<keyword evidence="14" id="KW-0436">Ligase</keyword>